<name>A0A6J7IUA1_9ZZZZ</name>
<dbReference type="Pfam" id="PF17768">
    <property type="entry name" value="RecJ_OB"/>
    <property type="match status" value="1"/>
</dbReference>
<dbReference type="InterPro" id="IPR004610">
    <property type="entry name" value="RecJ"/>
</dbReference>
<dbReference type="AlphaFoldDB" id="A0A6J7IUA1"/>
<protein>
    <recommendedName>
        <fullName evidence="2">Single-stranded-DNA-specific exonuclease RecJ</fullName>
    </recommendedName>
</protein>
<reference evidence="9" key="1">
    <citation type="submission" date="2020-05" db="EMBL/GenBank/DDBJ databases">
        <authorList>
            <person name="Chiriac C."/>
            <person name="Salcher M."/>
            <person name="Ghai R."/>
            <person name="Kavagutti S V."/>
        </authorList>
    </citation>
    <scope>NUCLEOTIDE SEQUENCE</scope>
</reference>
<dbReference type="NCBIfam" id="TIGR00644">
    <property type="entry name" value="recJ"/>
    <property type="match status" value="1"/>
</dbReference>
<dbReference type="Pfam" id="PF02272">
    <property type="entry name" value="DHHA1"/>
    <property type="match status" value="1"/>
</dbReference>
<evidence type="ECO:0000256" key="1">
    <source>
        <dbReference type="ARBA" id="ARBA00005915"/>
    </source>
</evidence>
<dbReference type="GO" id="GO:0003676">
    <property type="term" value="F:nucleic acid binding"/>
    <property type="evidence" value="ECO:0007669"/>
    <property type="project" value="InterPro"/>
</dbReference>
<gene>
    <name evidence="9" type="ORF">UFOPK3610_02078</name>
</gene>
<dbReference type="InterPro" id="IPR038763">
    <property type="entry name" value="DHH_sf"/>
</dbReference>
<evidence type="ECO:0000256" key="2">
    <source>
        <dbReference type="ARBA" id="ARBA00019841"/>
    </source>
</evidence>
<comment type="similarity">
    <text evidence="1">Belongs to the RecJ family.</text>
</comment>
<evidence type="ECO:0000256" key="3">
    <source>
        <dbReference type="ARBA" id="ARBA00022722"/>
    </source>
</evidence>
<accession>A0A6J7IUA1</accession>
<dbReference type="GO" id="GO:0006281">
    <property type="term" value="P:DNA repair"/>
    <property type="evidence" value="ECO:0007669"/>
    <property type="project" value="InterPro"/>
</dbReference>
<dbReference type="InterPro" id="IPR041122">
    <property type="entry name" value="RecJ_OB"/>
</dbReference>
<organism evidence="9">
    <name type="scientific">freshwater metagenome</name>
    <dbReference type="NCBI Taxonomy" id="449393"/>
    <lineage>
        <taxon>unclassified sequences</taxon>
        <taxon>metagenomes</taxon>
        <taxon>ecological metagenomes</taxon>
    </lineage>
</organism>
<dbReference type="EMBL" id="CAFBMR010000172">
    <property type="protein sequence ID" value="CAB4933777.1"/>
    <property type="molecule type" value="Genomic_DNA"/>
</dbReference>
<dbReference type="InterPro" id="IPR001667">
    <property type="entry name" value="DDH_dom"/>
</dbReference>
<feature type="domain" description="DDH" evidence="6">
    <location>
        <begin position="80"/>
        <end position="228"/>
    </location>
</feature>
<keyword evidence="4" id="KW-0378">Hydrolase</keyword>
<dbReference type="PANTHER" id="PTHR30255">
    <property type="entry name" value="SINGLE-STRANDED-DNA-SPECIFIC EXONUCLEASE RECJ"/>
    <property type="match status" value="1"/>
</dbReference>
<dbReference type="PANTHER" id="PTHR30255:SF2">
    <property type="entry name" value="SINGLE-STRANDED-DNA-SPECIFIC EXONUCLEASE RECJ"/>
    <property type="match status" value="1"/>
</dbReference>
<dbReference type="Pfam" id="PF01368">
    <property type="entry name" value="DHH"/>
    <property type="match status" value="1"/>
</dbReference>
<keyword evidence="3" id="KW-0540">Nuclease</keyword>
<dbReference type="GO" id="GO:0006310">
    <property type="term" value="P:DNA recombination"/>
    <property type="evidence" value="ECO:0007669"/>
    <property type="project" value="InterPro"/>
</dbReference>
<dbReference type="GO" id="GO:0008409">
    <property type="term" value="F:5'-3' exonuclease activity"/>
    <property type="evidence" value="ECO:0007669"/>
    <property type="project" value="InterPro"/>
</dbReference>
<proteinExistence type="inferred from homology"/>
<dbReference type="Gene3D" id="3.90.1640.30">
    <property type="match status" value="1"/>
</dbReference>
<evidence type="ECO:0000259" key="6">
    <source>
        <dbReference type="Pfam" id="PF01368"/>
    </source>
</evidence>
<sequence length="742" mass="78838">MSSGKRLIIPPCATVDSQRLVESVGISRVLADALVRRGWTDPAAVTDFLELEGSLHDPLLLGDAALAIPLLQTAITERAQIVVHGDYDADGVCATALLCEGLAALGATVRPFIPSRFDEGYGLAVETVERLHAEGAQLIVTVDCGITAVEAAERAATLGVTLVITDHHRQADSLPTCPIVAPALRDQYPFASLCGAGTAYKLLEGLVAACQADPAILDGVVDLVAIATIADLVPLIDENRSLARRGLRRIGEGKRLGLEALLKVAKVDKRVIDAGAIGFRVGPRLNAAGRLEHADAALRLMMTQDPREAHELAEQLDSLNRRRRAIEDRILREAIDVYEASPQSRQDALGIVLASDGWHAGVVGIVASRVVERLRRPVVLVALDGEQGQGSGRSIEAFDLHAALAVCDPYLERWGGHKAAAGVSVRTDQVDAFAEAFAAHSTATLQGADLRATERIDAVISLTDVTIEVATDLARLDPVGMGNPAVTVMIPAAELTDVRRIGADGKHIDMRVRTAAGSCRAVAWSSGDRFDELSSGARMDVAARVERSVWQGAERVELITRTVQPLPADLPVPLGLCLTPCDQTCQLLRESPLGEQPCLVDGVAIEAMRDARDGGAIAELTRLAAAGAGVMIVVADVSRRRSMLSAALHPERFGLNGALLFSRLCSEAAITERSQRLLEGSWLALIDHDTLTDHPELAAHFVDAVLLDPPRNAWLAPTGPAWVRVDGAAEQRFAASAYGASV</sequence>
<keyword evidence="5" id="KW-0269">Exonuclease</keyword>
<feature type="domain" description="RecJ OB" evidence="8">
    <location>
        <begin position="456"/>
        <end position="560"/>
    </location>
</feature>
<evidence type="ECO:0000259" key="8">
    <source>
        <dbReference type="Pfam" id="PF17768"/>
    </source>
</evidence>
<evidence type="ECO:0000256" key="5">
    <source>
        <dbReference type="ARBA" id="ARBA00022839"/>
    </source>
</evidence>
<dbReference type="InterPro" id="IPR051673">
    <property type="entry name" value="SSDNA_exonuclease_RecJ"/>
</dbReference>
<dbReference type="Gene3D" id="3.10.310.30">
    <property type="match status" value="1"/>
</dbReference>
<feature type="domain" description="DHHA1" evidence="7">
    <location>
        <begin position="352"/>
        <end position="437"/>
    </location>
</feature>
<dbReference type="SUPFAM" id="SSF64182">
    <property type="entry name" value="DHH phosphoesterases"/>
    <property type="match status" value="1"/>
</dbReference>
<dbReference type="InterPro" id="IPR003156">
    <property type="entry name" value="DHHA1_dom"/>
</dbReference>
<evidence type="ECO:0000256" key="4">
    <source>
        <dbReference type="ARBA" id="ARBA00022801"/>
    </source>
</evidence>
<evidence type="ECO:0000313" key="9">
    <source>
        <dbReference type="EMBL" id="CAB4933777.1"/>
    </source>
</evidence>
<evidence type="ECO:0000259" key="7">
    <source>
        <dbReference type="Pfam" id="PF02272"/>
    </source>
</evidence>